<protein>
    <recommendedName>
        <fullName evidence="3">DUF559 domain-containing protein</fullName>
    </recommendedName>
</protein>
<dbReference type="Gene3D" id="3.40.960.10">
    <property type="entry name" value="VSR Endonuclease"/>
    <property type="match status" value="1"/>
</dbReference>
<dbReference type="Proteomes" id="UP000316968">
    <property type="component" value="Chromosome"/>
</dbReference>
<keyword evidence="2" id="KW-1185">Reference proteome</keyword>
<proteinExistence type="predicted"/>
<name>A0A4Y6V3L8_SACBS</name>
<evidence type="ECO:0000313" key="1">
    <source>
        <dbReference type="EMBL" id="QDH23107.1"/>
    </source>
</evidence>
<reference evidence="1 2" key="1">
    <citation type="submission" date="2019-06" db="EMBL/GenBank/DDBJ databases">
        <title>Saccharibacillus brassicae sp. nov., an endophytic bacterium isolated from Chinese cabbage seeds (Brassica pekinensis).</title>
        <authorList>
            <person name="Jiang L."/>
            <person name="Lee J."/>
            <person name="Kim S.W."/>
        </authorList>
    </citation>
    <scope>NUCLEOTIDE SEQUENCE [LARGE SCALE GENOMIC DNA]</scope>
    <source>
        <strain evidence="2">KCTC 43072 / ATSA2</strain>
    </source>
</reference>
<dbReference type="EMBL" id="CP041217">
    <property type="protein sequence ID" value="QDH23107.1"/>
    <property type="molecule type" value="Genomic_DNA"/>
</dbReference>
<dbReference type="KEGG" id="saca:FFV09_20960"/>
<dbReference type="OrthoDB" id="2677830at2"/>
<organism evidence="1 2">
    <name type="scientific">Saccharibacillus brassicae</name>
    <dbReference type="NCBI Taxonomy" id="2583377"/>
    <lineage>
        <taxon>Bacteria</taxon>
        <taxon>Bacillati</taxon>
        <taxon>Bacillota</taxon>
        <taxon>Bacilli</taxon>
        <taxon>Bacillales</taxon>
        <taxon>Paenibacillaceae</taxon>
        <taxon>Saccharibacillus</taxon>
    </lineage>
</organism>
<evidence type="ECO:0008006" key="3">
    <source>
        <dbReference type="Google" id="ProtNLM"/>
    </source>
</evidence>
<dbReference type="RefSeq" id="WP_141449644.1">
    <property type="nucleotide sequence ID" value="NZ_CP041217.1"/>
</dbReference>
<sequence length="228" mass="26635">MSKEFEAAHERFVKQHLEARSGERRGRLERGHQYAEKLFLRHIWWPLLGRFDDLHPEYEVQDWNRRSQFLDFAFLPRGGARIGIECDGFQSHIKDMDREKFSHALNRDSFLTGMGWKMLHFSFDDIRDRLEVCRMLLQLSLGPLTGTASAASPSRLSPEEKDVLRLAWSLGQEIRPKDLRDRYGFCHRKARGVLNSLVRHNLLRPISGGTYMCKYETTGSFPEALLRS</sequence>
<dbReference type="AlphaFoldDB" id="A0A4Y6V3L8"/>
<accession>A0A4Y6V3L8</accession>
<evidence type="ECO:0000313" key="2">
    <source>
        <dbReference type="Proteomes" id="UP000316968"/>
    </source>
</evidence>
<gene>
    <name evidence="1" type="ORF">FFV09_20960</name>
</gene>